<dbReference type="InterPro" id="IPR036691">
    <property type="entry name" value="Endo/exonu/phosph_ase_sf"/>
</dbReference>
<dbReference type="Gene3D" id="3.60.10.10">
    <property type="entry name" value="Endonuclease/exonuclease/phosphatase"/>
    <property type="match status" value="1"/>
</dbReference>
<dbReference type="GO" id="GO:0003824">
    <property type="term" value="F:catalytic activity"/>
    <property type="evidence" value="ECO:0007669"/>
    <property type="project" value="InterPro"/>
</dbReference>
<organism evidence="2 3">
    <name type="scientific">Anolis carolinensis</name>
    <name type="common">Green anole</name>
    <name type="synonym">American chameleon</name>
    <dbReference type="NCBI Taxonomy" id="28377"/>
    <lineage>
        <taxon>Eukaryota</taxon>
        <taxon>Metazoa</taxon>
        <taxon>Chordata</taxon>
        <taxon>Craniata</taxon>
        <taxon>Vertebrata</taxon>
        <taxon>Euteleostomi</taxon>
        <taxon>Lepidosauria</taxon>
        <taxon>Squamata</taxon>
        <taxon>Bifurcata</taxon>
        <taxon>Unidentata</taxon>
        <taxon>Episquamata</taxon>
        <taxon>Toxicofera</taxon>
        <taxon>Iguania</taxon>
        <taxon>Dactyloidae</taxon>
        <taxon>Anolis</taxon>
    </lineage>
</organism>
<dbReference type="CDD" id="cd01650">
    <property type="entry name" value="RT_nLTR_like"/>
    <property type="match status" value="1"/>
</dbReference>
<dbReference type="PANTHER" id="PTHR31635">
    <property type="entry name" value="REVERSE TRANSCRIPTASE DOMAIN-CONTAINING PROTEIN-RELATED"/>
    <property type="match status" value="1"/>
</dbReference>
<evidence type="ECO:0000259" key="1">
    <source>
        <dbReference type="PROSITE" id="PS50878"/>
    </source>
</evidence>
<dbReference type="InParanoid" id="A0A803TXE0"/>
<dbReference type="SUPFAM" id="SSF56672">
    <property type="entry name" value="DNA/RNA polymerases"/>
    <property type="match status" value="1"/>
</dbReference>
<keyword evidence="3" id="KW-1185">Reference proteome</keyword>
<dbReference type="InterPro" id="IPR000477">
    <property type="entry name" value="RT_dom"/>
</dbReference>
<dbReference type="PROSITE" id="PS50878">
    <property type="entry name" value="RT_POL"/>
    <property type="match status" value="1"/>
</dbReference>
<dbReference type="SUPFAM" id="SSF56219">
    <property type="entry name" value="DNase I-like"/>
    <property type="match status" value="1"/>
</dbReference>
<proteinExistence type="predicted"/>
<dbReference type="Pfam" id="PF00078">
    <property type="entry name" value="RVT_1"/>
    <property type="match status" value="1"/>
</dbReference>
<name>A0A803TXE0_ANOCA</name>
<accession>A0A803TXE0</accession>
<dbReference type="InterPro" id="IPR043502">
    <property type="entry name" value="DNA/RNA_pol_sf"/>
</dbReference>
<reference evidence="2" key="2">
    <citation type="submission" date="2025-08" db="UniProtKB">
        <authorList>
            <consortium name="Ensembl"/>
        </authorList>
    </citation>
    <scope>IDENTIFICATION</scope>
</reference>
<evidence type="ECO:0000313" key="2">
    <source>
        <dbReference type="Ensembl" id="ENSACAP00000039880.1"/>
    </source>
</evidence>
<dbReference type="Proteomes" id="UP000001646">
    <property type="component" value="Chromosome 6"/>
</dbReference>
<dbReference type="AlphaFoldDB" id="A0A803TXE0"/>
<dbReference type="Pfam" id="PF03372">
    <property type="entry name" value="Exo_endo_phos"/>
    <property type="match status" value="1"/>
</dbReference>
<dbReference type="GeneTree" id="ENSGT01150000286916"/>
<reference evidence="2" key="3">
    <citation type="submission" date="2025-09" db="UniProtKB">
        <authorList>
            <consortium name="Ensembl"/>
        </authorList>
    </citation>
    <scope>IDENTIFICATION</scope>
</reference>
<feature type="domain" description="Reverse transcriptase" evidence="1">
    <location>
        <begin position="505"/>
        <end position="779"/>
    </location>
</feature>
<evidence type="ECO:0000313" key="3">
    <source>
        <dbReference type="Proteomes" id="UP000001646"/>
    </source>
</evidence>
<dbReference type="CDD" id="cd09076">
    <property type="entry name" value="L1-EN"/>
    <property type="match status" value="1"/>
</dbReference>
<reference evidence="2 3" key="1">
    <citation type="submission" date="2009-12" db="EMBL/GenBank/DDBJ databases">
        <title>The Genome Sequence of Anolis carolinensis (Green Anole Lizard).</title>
        <authorList>
            <consortium name="The Genome Sequencing Platform"/>
            <person name="Di Palma F."/>
            <person name="Alfoldi J."/>
            <person name="Heiman D."/>
            <person name="Young S."/>
            <person name="Grabherr M."/>
            <person name="Johnson J."/>
            <person name="Lander E.S."/>
            <person name="Lindblad-Toh K."/>
        </authorList>
    </citation>
    <scope>NUCLEOTIDE SEQUENCE [LARGE SCALE GENOMIC DNA]</scope>
    <source>
        <strain evidence="2 3">JBL SC #1</strain>
    </source>
</reference>
<protein>
    <recommendedName>
        <fullName evidence="1">Reverse transcriptase domain-containing protein</fullName>
    </recommendedName>
</protein>
<dbReference type="InterPro" id="IPR005135">
    <property type="entry name" value="Endo/exonuclease/phosphatase"/>
</dbReference>
<dbReference type="Ensembl" id="ENSACAT00000054390.1">
    <property type="protein sequence ID" value="ENSACAP00000039880.1"/>
    <property type="gene ID" value="ENSACAG00000038966.1"/>
</dbReference>
<sequence length="843" mass="99093">MRVKTMMAQRCKIYSNNINGFNSPNKRKKVWQQIKKGKYDVICLQETHIMNKHVAHLTQKSLGKTYYASSAEKKRGVVTYVNENISSEKRFNDQDGRMLGVKIIIEGEKILICNIYAPNGSKIKFVEALYQKILEEEYDDLLILGDFNGVLNNKLDKSKQGGRKKDKVAGEIPKKFKQLKEDLGLIDIWRYHHENEKDFTFFSNRHSTWSRIDMIWGTKSVMNQVTKIKIMPRLNSDHAPIELIMEGRGKKREEFRWKLNDSLLKKATDQNLYREKIGEYFKLNKEEDTPVEVIWDASKAYIRGLMIQHSVRMNRARQLRYTKIIEEVNRLENQLKGKPQDKEIKLKLEMNKKDLEALQMEEIGKKLKYIKQQYFEHANKVGKWLSRRLVKKRQANTINKIQEGGKNYYSNEEIKRQFTKYYEKLYADDKIPKERVTQYLGKQDIPKLTEKQREILNRKITGEEISKTIKRLPPNKAPGPDGFTMLYYKTFQEILTPPLQQVMNKILVEGKVPATWKEANITLLPKEKADMANVKNYRPISLLNTDYKIFTSILAARLKEVLKDRIKEEQAGFLPGRHMRENIRTILNAIEFYDKNPQKEIAFLFLDAEKAFDNVNWFCIIEILKEMDAGYYFISATEAIYSQQTAKIITNGQLSNNINIQKGTRQGCPLSPLLFIMMLEILLEAIRKNSDLKGLRIRNHSYKTRAFADDLVCLIENPLEQFDLWWETIANFGEVTGFRINREKNKILTKNMTQKNKENLKKKTGIEIVKKIKYLGIELTASNAQLQKNNYEKRWREMKDKMNRWRSLKLSLLGKIATIKMKILPEVLFLFQNIPILRNKKNH</sequence>
<dbReference type="PANTHER" id="PTHR31635:SF196">
    <property type="entry name" value="REVERSE TRANSCRIPTASE DOMAIN-CONTAINING PROTEIN-RELATED"/>
    <property type="match status" value="1"/>
</dbReference>